<dbReference type="Pfam" id="PF16134">
    <property type="entry name" value="THOC2_N"/>
    <property type="match status" value="2"/>
</dbReference>
<feature type="compositionally biased region" description="Basic and acidic residues" evidence="7">
    <location>
        <begin position="1626"/>
        <end position="1636"/>
    </location>
</feature>
<keyword evidence="4" id="KW-0539">Nucleus</keyword>
<feature type="compositionally biased region" description="Low complexity" evidence="7">
    <location>
        <begin position="1667"/>
        <end position="1677"/>
    </location>
</feature>
<dbReference type="PANTHER" id="PTHR21597">
    <property type="entry name" value="THO2 PROTEIN"/>
    <property type="match status" value="1"/>
</dbReference>
<feature type="compositionally biased region" description="Low complexity" evidence="7">
    <location>
        <begin position="304"/>
        <end position="314"/>
    </location>
</feature>
<dbReference type="InterPro" id="IPR005240">
    <property type="entry name" value="DUF389"/>
</dbReference>
<feature type="transmembrane region" description="Helical" evidence="8">
    <location>
        <begin position="2119"/>
        <end position="2144"/>
    </location>
</feature>
<feature type="transmembrane region" description="Helical" evidence="8">
    <location>
        <begin position="2047"/>
        <end position="2070"/>
    </location>
</feature>
<feature type="domain" description="THO complex subunit 2 N-terminal" evidence="11">
    <location>
        <begin position="31"/>
        <end position="383"/>
    </location>
</feature>
<dbReference type="EMBL" id="CAJNOQ010002190">
    <property type="protein sequence ID" value="CAF0944198.1"/>
    <property type="molecule type" value="Genomic_DNA"/>
</dbReference>
<feature type="region of interest" description="Disordered" evidence="7">
    <location>
        <begin position="1380"/>
        <end position="1750"/>
    </location>
</feature>
<feature type="compositionally biased region" description="Basic and acidic residues" evidence="7">
    <location>
        <begin position="1507"/>
        <end position="1518"/>
    </location>
</feature>
<dbReference type="Pfam" id="PF11732">
    <property type="entry name" value="Thoc2"/>
    <property type="match status" value="1"/>
</dbReference>
<keyword evidence="14" id="KW-1185">Reference proteome</keyword>
<feature type="compositionally biased region" description="Basic and acidic residues" evidence="7">
    <location>
        <begin position="1463"/>
        <end position="1473"/>
    </location>
</feature>
<evidence type="ECO:0000259" key="10">
    <source>
        <dbReference type="Pfam" id="PF11732"/>
    </source>
</evidence>
<feature type="compositionally biased region" description="Low complexity" evidence="7">
    <location>
        <begin position="1295"/>
        <end position="1315"/>
    </location>
</feature>
<comment type="caution">
    <text evidence="12">The sequence shown here is derived from an EMBL/GenBank/DDBJ whole genome shotgun (WGS) entry which is preliminary data.</text>
</comment>
<feature type="region of interest" description="Disordered" evidence="7">
    <location>
        <begin position="1267"/>
        <end position="1352"/>
    </location>
</feature>
<evidence type="ECO:0000256" key="6">
    <source>
        <dbReference type="SAM" id="Coils"/>
    </source>
</evidence>
<feature type="compositionally biased region" description="Low complexity" evidence="7">
    <location>
        <begin position="1393"/>
        <end position="1403"/>
    </location>
</feature>
<evidence type="ECO:0000256" key="2">
    <source>
        <dbReference type="ARBA" id="ARBA00007857"/>
    </source>
</evidence>
<dbReference type="GO" id="GO:0003729">
    <property type="term" value="F:mRNA binding"/>
    <property type="evidence" value="ECO:0007669"/>
    <property type="project" value="TreeGrafter"/>
</dbReference>
<dbReference type="GO" id="GO:0006406">
    <property type="term" value="P:mRNA export from nucleus"/>
    <property type="evidence" value="ECO:0007669"/>
    <property type="project" value="InterPro"/>
</dbReference>
<feature type="compositionally biased region" description="Low complexity" evidence="7">
    <location>
        <begin position="1530"/>
        <end position="1542"/>
    </location>
</feature>
<keyword evidence="6" id="KW-0175">Coiled coil</keyword>
<dbReference type="Pfam" id="PF04087">
    <property type="entry name" value="DUF389"/>
    <property type="match status" value="1"/>
</dbReference>
<feature type="transmembrane region" description="Helical" evidence="8">
    <location>
        <begin position="1986"/>
        <end position="2006"/>
    </location>
</feature>
<feature type="compositionally biased region" description="Polar residues" evidence="7">
    <location>
        <begin position="1655"/>
        <end position="1666"/>
    </location>
</feature>
<feature type="compositionally biased region" description="Basic and acidic residues" evidence="7">
    <location>
        <begin position="1556"/>
        <end position="1567"/>
    </location>
</feature>
<evidence type="ECO:0000256" key="7">
    <source>
        <dbReference type="SAM" id="MobiDB-lite"/>
    </source>
</evidence>
<keyword evidence="8" id="KW-0812">Transmembrane</keyword>
<accession>A0A814CSG3</accession>
<evidence type="ECO:0000256" key="3">
    <source>
        <dbReference type="ARBA" id="ARBA00019596"/>
    </source>
</evidence>
<feature type="domain" description="THO complex subunitTHOC2 N-terminal" evidence="10">
    <location>
        <begin position="557"/>
        <end position="644"/>
    </location>
</feature>
<evidence type="ECO:0000256" key="5">
    <source>
        <dbReference type="ARBA" id="ARBA00047033"/>
    </source>
</evidence>
<reference evidence="12" key="1">
    <citation type="submission" date="2021-02" db="EMBL/GenBank/DDBJ databases">
        <authorList>
            <person name="Nowell W R."/>
        </authorList>
    </citation>
    <scope>NUCLEOTIDE SEQUENCE</scope>
</reference>
<comment type="subunit">
    <text evidence="5">Component of the THO subcomplex, which is composed of THOC1, THOC2, THOC3, THOC5, THOC6 and THOC7. The THO subcomplex interacts with DDX39B to form the THO-DDX39B complex which multimerizes into a 28-subunit tetrameric assembly. Component of the transcription/export (TREX) complex at least composed of ALYREF/THOC4, DDX39B, SARNP/CIP29, CHTOP and the THO subcomplex; in the complex interacts with THOC1, THOC3, THOC5, THOC7 and DDX39B. TREX seems to have a dynamic structure involving ATP-dependent remodeling. Interacts with POLDIP3 and ZC3H11A.</text>
</comment>
<dbReference type="InterPro" id="IPR032302">
    <property type="entry name" value="THOC2_N"/>
</dbReference>
<feature type="transmembrane region" description="Helical" evidence="8">
    <location>
        <begin position="2090"/>
        <end position="2112"/>
    </location>
</feature>
<evidence type="ECO:0000256" key="1">
    <source>
        <dbReference type="ARBA" id="ARBA00004123"/>
    </source>
</evidence>
<evidence type="ECO:0000313" key="12">
    <source>
        <dbReference type="EMBL" id="CAF0944198.1"/>
    </source>
</evidence>
<organism evidence="12 14">
    <name type="scientific">Didymodactylos carnosus</name>
    <dbReference type="NCBI Taxonomy" id="1234261"/>
    <lineage>
        <taxon>Eukaryota</taxon>
        <taxon>Metazoa</taxon>
        <taxon>Spiralia</taxon>
        <taxon>Gnathifera</taxon>
        <taxon>Rotifera</taxon>
        <taxon>Eurotatoria</taxon>
        <taxon>Bdelloidea</taxon>
        <taxon>Philodinida</taxon>
        <taxon>Philodinidae</taxon>
        <taxon>Didymodactylos</taxon>
    </lineage>
</organism>
<dbReference type="InterPro" id="IPR040007">
    <property type="entry name" value="Tho2"/>
</dbReference>
<feature type="compositionally biased region" description="Polar residues" evidence="7">
    <location>
        <begin position="1267"/>
        <end position="1294"/>
    </location>
</feature>
<evidence type="ECO:0000313" key="14">
    <source>
        <dbReference type="Proteomes" id="UP000663829"/>
    </source>
</evidence>
<dbReference type="EMBL" id="CAJOBC010002190">
    <property type="protein sequence ID" value="CAF3720479.1"/>
    <property type="molecule type" value="Genomic_DNA"/>
</dbReference>
<feature type="transmembrane region" description="Helical" evidence="8">
    <location>
        <begin position="2012"/>
        <end position="2035"/>
    </location>
</feature>
<evidence type="ECO:0000259" key="11">
    <source>
        <dbReference type="Pfam" id="PF16134"/>
    </source>
</evidence>
<comment type="similarity">
    <text evidence="2">Belongs to the THOC2 family.</text>
</comment>
<dbReference type="InterPro" id="IPR021726">
    <property type="entry name" value="THO_THOC2_N"/>
</dbReference>
<evidence type="ECO:0000256" key="8">
    <source>
        <dbReference type="SAM" id="Phobius"/>
    </source>
</evidence>
<dbReference type="GO" id="GO:0006397">
    <property type="term" value="P:mRNA processing"/>
    <property type="evidence" value="ECO:0007669"/>
    <property type="project" value="InterPro"/>
</dbReference>
<dbReference type="PANTHER" id="PTHR21597:SF0">
    <property type="entry name" value="THO COMPLEX SUBUNIT 2"/>
    <property type="match status" value="1"/>
</dbReference>
<evidence type="ECO:0000256" key="4">
    <source>
        <dbReference type="ARBA" id="ARBA00023242"/>
    </source>
</evidence>
<dbReference type="Proteomes" id="UP000663829">
    <property type="component" value="Unassembled WGS sequence"/>
</dbReference>
<gene>
    <name evidence="12" type="ORF">GPM918_LOCUS10879</name>
    <name evidence="13" type="ORF">SRO942_LOCUS10880</name>
</gene>
<keyword evidence="8" id="KW-1133">Transmembrane helix</keyword>
<name>A0A814CSG3_9BILA</name>
<feature type="compositionally biased region" description="Low complexity" evidence="7">
    <location>
        <begin position="1449"/>
        <end position="1459"/>
    </location>
</feature>
<feature type="compositionally biased region" description="Polar residues" evidence="7">
    <location>
        <begin position="1330"/>
        <end position="1352"/>
    </location>
</feature>
<feature type="compositionally biased region" description="Polar residues" evidence="7">
    <location>
        <begin position="1490"/>
        <end position="1499"/>
    </location>
</feature>
<feature type="domain" description="THO complex subunit 2 N-terminal" evidence="11">
    <location>
        <begin position="404"/>
        <end position="555"/>
    </location>
</feature>
<feature type="domain" description="THO complex subunitTHOC2 C-terminal" evidence="9">
    <location>
        <begin position="884"/>
        <end position="1200"/>
    </location>
</feature>
<sequence length="2459" mass="278721">MISVKRVFREKMQSTAIMSYPTVRFNDISGAIRLAISNWSNDGKAQLLSKKLLPKETLSNDAFGQILADVFATLDIEISPADETTTDIYKQKFFQLINNSEHIVSTSLLMERLEIEALESLDLIVNRENFSQKYVRIKTRLFYKQQKFNLLREESEGFSKALTELNQDFTLSLTTADILYERIMALIGYFDIDPNRILDLVLESFECQLKHSQIFIELLKLLHYDQKTICQLLGFKFQTYKNQDETPDSLYLLAAMLISNNLANLDQLLPHLNSSISEISDIYNKELEQARTSKKTTVSLGTITTDNSSNNSNTKSKENSLKPNDQVLNLLRSLLAVGDLKSAKILFDLFPRCACTSYKEIYSTLCKIIDYIIDPLYKSHAELHQKFLNYKISYPLNVVYTMSNSQLTQLSTFDEFRIQILPLLLHLGPYCQDRLVYIKLIRICTTIMKTKYDDLSKLDSSSGDSDELYENLLLIIDELLLPSLSLMDMNGCMAIELWNLLKLFPFDVRYKLYAKWQEDTYKLSIHLVQVKNEVLEKSKAILRRITKDNVKTFSRQIAKITHCNPTIILSCIIDQIQRYDNFINVIIDALKYLSPLAYDVVCYMILRALTTIPASSSTLPLASNNLDGKMSRDNATPSQWFQNICTLLANTLKKYPIDFTSILYYIYDQLCLEKSYDLFLLREIITKMSGVEISAAVTAHQLDAAAGGELLRNEAGNFTAARNVKKPSIRLKEALLENSIYLPLSIIIAQQRNCIVFKFGAQRHEHLKLIGNLYDQCQDTMVQFYTFLSNVLTSENFLTTFPSIKDLVLGFHLQVDAAFHISRPLFNLNVQAKFDELKQNNITSKAMTKSQEKTFLTQKYIESVNFVMSPVLDMVKSLHPKRTWEEMTPQFYMTFWSLSMSDLYVPEQSYKRRIQALEQEMVQNDDRKELTQAKKRKEKDKINSIIDKLAEELIKQKEHVEHVRARLDVEKDDWFKNRNRTKAETITEFLQLCIFPRCLLSEIDALYCAQFIRIIHDLATPNFSTIICYDRIFSDISYSLASCSENEAIRYGRFLLCLLETVMSWHSDKVKYEKECSSHPGFLTVFRNSVTAPSLNKTIGSTTSLSASQQLPEQLDYENYRHVCHKWHYKLAKSFIVCLDSTDYIQIRNVLQVLTVLLPIYPRITTFYTALERRIKNICNAEKDKRPDLFALAKCYNGRLSHKYQDMCEENQFHVVPEKMAPIQTSSTSTNKIASSANSNATATGSTITASTAATVTATVAIGQQSRSTTPTITNGVMTANSTTKPSSSVTTDKQQSSSLPSTSIPPQTPPSSATGYKQKSASPAPAQITAKTSSVALTSTPASSKKPSDTSTIAAVTDAHDRSAKLTIQNEATEISLSTQSAKVKLDRTLHGPSVPTTSTTPPSNPGGPLQLKSSSTDLQVKVKSENIDPKQQSTRMIKLTSSGEKTNNNSEHSSSSHHQSHRLDTEKKDSRQSNTTTTLTIKKEPKEQTGSSNSRRQQAPAIDSLSHKDKERRTDSDNNTTSPKTLTERTSSLPSSSTRSVELPSSRRSSPRHVTTDDDAAKRSDLINGSKFSSSSNTIDSSSIKASRGLSPEPVQPDKKRRAGSSKGSDRIVTRGNGETTSGRVERHRDRKSDFTSPEVKKRIRSQSHDKNPSLNLRRLNNTTDAIISNSNSANDDNDSLPQLATSSSHPKRIKTTAPTENERGHTLTEQQKSSFLKENDSGKKGSPSKKDYREDRHERNLRASSSRDRREKYLTVIDCLRLNVDTKMSENYLFIIIIPNDWNLEENENIVETKETTKRLRNDDATTPKSQRPIPRIITEPKKSICKIVKHSILEKYGLVEKSLWLLSNDQKYYEVTFVCEFSSFCEELLHQLSAIDIGIRTGTRVAVRMIPIAVFYFSVLPVTCALGYRSHVSSNYLKPVPIDHRYRRRNQNFNHGQQQNNFTKVERLSTRRKSVREDFMQSIRSRLMVFQVVQAIRNQSSLTFDFVVLITLASILAMLGLLENSSVILVASMLVSPLMGPILAIVFGLVIHDRSLWKIGLRSELIGLFICVSCGFLFGLCTSYRETNWGSSTSFPTAEMRARGDLSHLLVGGLIALPSGAGVALSVLGGNAGSLVGVAISASLLPPAVNSGLLLSYSLLSAALPLSIGRKTSNINETFSFRQKLYPYTSYNCTSFEHNSYRSLYSCSMTYETLILAGCSFLLTLLNILCIILMGIVVLKIKEVAPTVKIHQSDTDKFFHNDIRLFRDYHKTIHQNEAEKVIDEVTTDDNDDSTKKERLQQLMALATVYDLDLKSESDLTLNNPIAREKVKKLYETLLLIDQEAKRLDFGRRVPQGPNSMNIQPPLPSLMEILPPKWTELFQQQHQHKFDDDKHPLYNQNYYTYHNQQLRPKNQNSVRTLSCSNNFSVNYEINNLETHTNIEEQDEDNECQETLLQGTRFRLKKAKIKFEDEQHV</sequence>
<dbReference type="Proteomes" id="UP000681722">
    <property type="component" value="Unassembled WGS sequence"/>
</dbReference>
<feature type="region of interest" description="Disordered" evidence="7">
    <location>
        <begin position="301"/>
        <end position="321"/>
    </location>
</feature>
<evidence type="ECO:0000259" key="9">
    <source>
        <dbReference type="Pfam" id="PF11262"/>
    </source>
</evidence>
<feature type="compositionally biased region" description="Low complexity" evidence="7">
    <location>
        <begin position="1572"/>
        <end position="1589"/>
    </location>
</feature>
<feature type="coiled-coil region" evidence="6">
    <location>
        <begin position="907"/>
        <end position="966"/>
    </location>
</feature>
<evidence type="ECO:0000313" key="13">
    <source>
        <dbReference type="EMBL" id="CAF3720479.1"/>
    </source>
</evidence>
<feature type="compositionally biased region" description="Polar residues" evidence="7">
    <location>
        <begin position="1431"/>
        <end position="1448"/>
    </location>
</feature>
<protein>
    <recommendedName>
        <fullName evidence="3">THO complex subunit 2</fullName>
    </recommendedName>
</protein>
<dbReference type="GO" id="GO:0000445">
    <property type="term" value="C:THO complex part of transcription export complex"/>
    <property type="evidence" value="ECO:0007669"/>
    <property type="project" value="TreeGrafter"/>
</dbReference>
<dbReference type="OrthoDB" id="543859at2759"/>
<feature type="transmembrane region" description="Helical" evidence="8">
    <location>
        <begin position="2198"/>
        <end position="2223"/>
    </location>
</feature>
<keyword evidence="8" id="KW-0472">Membrane</keyword>
<proteinExistence type="inferred from homology"/>
<dbReference type="InterPro" id="IPR021418">
    <property type="entry name" value="THO_THOC2_C"/>
</dbReference>
<comment type="subcellular location">
    <subcellularLocation>
        <location evidence="1">Nucleus</location>
    </subcellularLocation>
</comment>
<dbReference type="Pfam" id="PF11262">
    <property type="entry name" value="Tho2"/>
    <property type="match status" value="1"/>
</dbReference>
<feature type="compositionally biased region" description="Basic and acidic residues" evidence="7">
    <location>
        <begin position="1718"/>
        <end position="1750"/>
    </location>
</feature>